<dbReference type="AlphaFoldDB" id="A0A0D0D2W7"/>
<dbReference type="EMBL" id="KN828990">
    <property type="protein sequence ID" value="KIK74294.1"/>
    <property type="molecule type" value="Genomic_DNA"/>
</dbReference>
<accession>A0A0D0D2W7</accession>
<reference evidence="1 2" key="1">
    <citation type="submission" date="2014-04" db="EMBL/GenBank/DDBJ databases">
        <authorList>
            <consortium name="DOE Joint Genome Institute"/>
            <person name="Kuo A."/>
            <person name="Kohler A."/>
            <person name="Jargeat P."/>
            <person name="Nagy L.G."/>
            <person name="Floudas D."/>
            <person name="Copeland A."/>
            <person name="Barry K.W."/>
            <person name="Cichocki N."/>
            <person name="Veneault-Fourrey C."/>
            <person name="LaButti K."/>
            <person name="Lindquist E.A."/>
            <person name="Lipzen A."/>
            <person name="Lundell T."/>
            <person name="Morin E."/>
            <person name="Murat C."/>
            <person name="Sun H."/>
            <person name="Tunlid A."/>
            <person name="Henrissat B."/>
            <person name="Grigoriev I.V."/>
            <person name="Hibbett D.S."/>
            <person name="Martin F."/>
            <person name="Nordberg H.P."/>
            <person name="Cantor M.N."/>
            <person name="Hua S.X."/>
        </authorList>
    </citation>
    <scope>NUCLEOTIDE SEQUENCE [LARGE SCALE GENOMIC DNA]</scope>
    <source>
        <strain evidence="1 2">Ve08.2h10</strain>
    </source>
</reference>
<dbReference type="HOGENOM" id="CLU_2984599_0_0_1"/>
<protein>
    <submittedName>
        <fullName evidence="1">Uncharacterized protein</fullName>
    </submittedName>
</protein>
<evidence type="ECO:0000313" key="2">
    <source>
        <dbReference type="Proteomes" id="UP000054538"/>
    </source>
</evidence>
<dbReference type="Proteomes" id="UP000054538">
    <property type="component" value="Unassembled WGS sequence"/>
</dbReference>
<name>A0A0D0D2W7_9AGAM</name>
<keyword evidence="2" id="KW-1185">Reference proteome</keyword>
<feature type="non-terminal residue" evidence="1">
    <location>
        <position position="58"/>
    </location>
</feature>
<gene>
    <name evidence="1" type="ORF">PAXRUDRAFT_836008</name>
</gene>
<reference evidence="2" key="2">
    <citation type="submission" date="2015-01" db="EMBL/GenBank/DDBJ databases">
        <title>Evolutionary Origins and Diversification of the Mycorrhizal Mutualists.</title>
        <authorList>
            <consortium name="DOE Joint Genome Institute"/>
            <consortium name="Mycorrhizal Genomics Consortium"/>
            <person name="Kohler A."/>
            <person name="Kuo A."/>
            <person name="Nagy L.G."/>
            <person name="Floudas D."/>
            <person name="Copeland A."/>
            <person name="Barry K.W."/>
            <person name="Cichocki N."/>
            <person name="Veneault-Fourrey C."/>
            <person name="LaButti K."/>
            <person name="Lindquist E.A."/>
            <person name="Lipzen A."/>
            <person name="Lundell T."/>
            <person name="Morin E."/>
            <person name="Murat C."/>
            <person name="Riley R."/>
            <person name="Ohm R."/>
            <person name="Sun H."/>
            <person name="Tunlid A."/>
            <person name="Henrissat B."/>
            <person name="Grigoriev I.V."/>
            <person name="Hibbett D.S."/>
            <person name="Martin F."/>
        </authorList>
    </citation>
    <scope>NUCLEOTIDE SEQUENCE [LARGE SCALE GENOMIC DNA]</scope>
    <source>
        <strain evidence="2">Ve08.2h10</strain>
    </source>
</reference>
<organism evidence="1 2">
    <name type="scientific">Paxillus rubicundulus Ve08.2h10</name>
    <dbReference type="NCBI Taxonomy" id="930991"/>
    <lineage>
        <taxon>Eukaryota</taxon>
        <taxon>Fungi</taxon>
        <taxon>Dikarya</taxon>
        <taxon>Basidiomycota</taxon>
        <taxon>Agaricomycotina</taxon>
        <taxon>Agaricomycetes</taxon>
        <taxon>Agaricomycetidae</taxon>
        <taxon>Boletales</taxon>
        <taxon>Paxilineae</taxon>
        <taxon>Paxillaceae</taxon>
        <taxon>Paxillus</taxon>
    </lineage>
</organism>
<sequence>MGNGNDNLGIVSHLRASTTFQNDCHTPYEPECTYSVGLQVHMFGSFTRTTSSGDGEHS</sequence>
<dbReference type="InParanoid" id="A0A0D0D2W7"/>
<proteinExistence type="predicted"/>
<evidence type="ECO:0000313" key="1">
    <source>
        <dbReference type="EMBL" id="KIK74294.1"/>
    </source>
</evidence>